<reference evidence="2" key="1">
    <citation type="journal article" date="2023" name="Nat. Plants">
        <title>Single-cell RNA sequencing provides a high-resolution roadmap for understanding the multicellular compartmentation of specialized metabolism.</title>
        <authorList>
            <person name="Sun S."/>
            <person name="Shen X."/>
            <person name="Li Y."/>
            <person name="Li Y."/>
            <person name="Wang S."/>
            <person name="Li R."/>
            <person name="Zhang H."/>
            <person name="Shen G."/>
            <person name="Guo B."/>
            <person name="Wei J."/>
            <person name="Xu J."/>
            <person name="St-Pierre B."/>
            <person name="Chen S."/>
            <person name="Sun C."/>
        </authorList>
    </citation>
    <scope>NUCLEOTIDE SEQUENCE [LARGE SCALE GENOMIC DNA]</scope>
</reference>
<name>A0ACC0BA04_CATRO</name>
<protein>
    <submittedName>
        <fullName evidence="1">Uncharacterized protein</fullName>
    </submittedName>
</protein>
<comment type="caution">
    <text evidence="1">The sequence shown here is derived from an EMBL/GenBank/DDBJ whole genome shotgun (WGS) entry which is preliminary data.</text>
</comment>
<organism evidence="1 2">
    <name type="scientific">Catharanthus roseus</name>
    <name type="common">Madagascar periwinkle</name>
    <name type="synonym">Vinca rosea</name>
    <dbReference type="NCBI Taxonomy" id="4058"/>
    <lineage>
        <taxon>Eukaryota</taxon>
        <taxon>Viridiplantae</taxon>
        <taxon>Streptophyta</taxon>
        <taxon>Embryophyta</taxon>
        <taxon>Tracheophyta</taxon>
        <taxon>Spermatophyta</taxon>
        <taxon>Magnoliopsida</taxon>
        <taxon>eudicotyledons</taxon>
        <taxon>Gunneridae</taxon>
        <taxon>Pentapetalae</taxon>
        <taxon>asterids</taxon>
        <taxon>lamiids</taxon>
        <taxon>Gentianales</taxon>
        <taxon>Apocynaceae</taxon>
        <taxon>Rauvolfioideae</taxon>
        <taxon>Vinceae</taxon>
        <taxon>Catharanthinae</taxon>
        <taxon>Catharanthus</taxon>
    </lineage>
</organism>
<dbReference type="Proteomes" id="UP001060085">
    <property type="component" value="Linkage Group LG04"/>
</dbReference>
<accession>A0ACC0BA04</accession>
<proteinExistence type="predicted"/>
<gene>
    <name evidence="1" type="ORF">M9H77_19352</name>
</gene>
<evidence type="ECO:0000313" key="2">
    <source>
        <dbReference type="Proteomes" id="UP001060085"/>
    </source>
</evidence>
<keyword evidence="2" id="KW-1185">Reference proteome</keyword>
<evidence type="ECO:0000313" key="1">
    <source>
        <dbReference type="EMBL" id="KAI5669499.1"/>
    </source>
</evidence>
<sequence>MPSANRDTRSVGYHHAGVDRRMMTFMLQEVDDMASVVIQEPPSSPSLMAVFAKKVQTIIRRCMVSIARYPLDISSTTVVSPSLGARTDRGASRVKRGARRQLGRGAGGGCPPVPHFPGGPGHADPRLVEIEKGIWCGHPPVDQFNNPNLHIPSFSLGLTQPSQSLLGGLGTLRAPPPPDIGFAPFQSPASTSLGFSLFCAPPPPGTAGSSTPHQPIFQASSSDDEEQTDDTDDVQHFGFGYRVGKKTTRFTPSDWP</sequence>
<dbReference type="EMBL" id="CM044704">
    <property type="protein sequence ID" value="KAI5669499.1"/>
    <property type="molecule type" value="Genomic_DNA"/>
</dbReference>